<dbReference type="Pfam" id="PF03734">
    <property type="entry name" value="YkuD"/>
    <property type="match status" value="1"/>
</dbReference>
<evidence type="ECO:0000313" key="9">
    <source>
        <dbReference type="EMBL" id="EEI86785.1"/>
    </source>
</evidence>
<feature type="active site" description="Nucleophile" evidence="6">
    <location>
        <position position="445"/>
    </location>
</feature>
<dbReference type="GO" id="GO:0005576">
    <property type="term" value="C:extracellular region"/>
    <property type="evidence" value="ECO:0007669"/>
    <property type="project" value="TreeGrafter"/>
</dbReference>
<dbReference type="Proteomes" id="UP000005984">
    <property type="component" value="Unassembled WGS sequence"/>
</dbReference>
<dbReference type="EMBL" id="ABYO01000189">
    <property type="protein sequence ID" value="EEI86785.1"/>
    <property type="molecule type" value="Genomic_DNA"/>
</dbReference>
<keyword evidence="7" id="KW-1133">Transmembrane helix</keyword>
<feature type="domain" description="L,D-TPase catalytic" evidence="8">
    <location>
        <begin position="343"/>
        <end position="469"/>
    </location>
</feature>
<evidence type="ECO:0000256" key="5">
    <source>
        <dbReference type="ARBA" id="ARBA00023316"/>
    </source>
</evidence>
<dbReference type="eggNOG" id="COG1376">
    <property type="taxonomic scope" value="Bacteria"/>
</dbReference>
<dbReference type="RefSeq" id="WP_004826639.1">
    <property type="nucleotide sequence ID" value="NZ_GG666044.1"/>
</dbReference>
<dbReference type="InterPro" id="IPR038054">
    <property type="entry name" value="LD_TPept-like_central_sf"/>
</dbReference>
<dbReference type="SUPFAM" id="SSF143985">
    <property type="entry name" value="L,D-transpeptidase pre-catalytic domain-like"/>
    <property type="match status" value="1"/>
</dbReference>
<dbReference type="Gene3D" id="3.10.20.800">
    <property type="match status" value="1"/>
</dbReference>
<dbReference type="MEROPS" id="C82.001"/>
<evidence type="ECO:0000256" key="2">
    <source>
        <dbReference type="ARBA" id="ARBA00022679"/>
    </source>
</evidence>
<keyword evidence="2" id="KW-0808">Transferase</keyword>
<proteinExistence type="predicted"/>
<keyword evidence="10" id="KW-1185">Reference proteome</keyword>
<evidence type="ECO:0000256" key="4">
    <source>
        <dbReference type="ARBA" id="ARBA00022984"/>
    </source>
</evidence>
<dbReference type="HOGENOM" id="CLU_022707_2_1_9"/>
<keyword evidence="7" id="KW-0472">Membrane</keyword>
<dbReference type="SUPFAM" id="SSF141523">
    <property type="entry name" value="L,D-transpeptidase catalytic domain-like"/>
    <property type="match status" value="1"/>
</dbReference>
<evidence type="ECO:0000256" key="6">
    <source>
        <dbReference type="PROSITE-ProRule" id="PRU01373"/>
    </source>
</evidence>
<keyword evidence="3 6" id="KW-0133">Cell shape</keyword>
<keyword evidence="7" id="KW-0812">Transmembrane</keyword>
<dbReference type="InterPro" id="IPR038063">
    <property type="entry name" value="Transpep_catalytic_dom"/>
</dbReference>
<comment type="pathway">
    <text evidence="1 6">Cell wall biogenesis; peptidoglycan biosynthesis.</text>
</comment>
<dbReference type="CDD" id="cd16913">
    <property type="entry name" value="YkuD_like"/>
    <property type="match status" value="1"/>
</dbReference>
<gene>
    <name evidence="9" type="ORF">HMPREF0072_0713</name>
</gene>
<dbReference type="STRING" id="525254.HMPREF0072_0713"/>
<evidence type="ECO:0000256" key="1">
    <source>
        <dbReference type="ARBA" id="ARBA00004752"/>
    </source>
</evidence>
<evidence type="ECO:0000256" key="7">
    <source>
        <dbReference type="SAM" id="Phobius"/>
    </source>
</evidence>
<keyword evidence="4 6" id="KW-0573">Peptidoglycan synthesis</keyword>
<reference evidence="9 10" key="1">
    <citation type="submission" date="2008-10" db="EMBL/GenBank/DDBJ databases">
        <authorList>
            <person name="Qin X."/>
            <person name="Bachman B."/>
            <person name="Battles P."/>
            <person name="Bell A."/>
            <person name="Bess C."/>
            <person name="Bickham C."/>
            <person name="Chaboub L."/>
            <person name="Chen D."/>
            <person name="Coyle M."/>
            <person name="Deiros D.R."/>
            <person name="Dinh H."/>
            <person name="Forbes L."/>
            <person name="Fowler G."/>
            <person name="Francisco L."/>
            <person name="Fu Q."/>
            <person name="Gubbala S."/>
            <person name="Hale W."/>
            <person name="Han Y."/>
            <person name="Hemphill L."/>
            <person name="Highlander S.K."/>
            <person name="Hirani K."/>
            <person name="Hogues M."/>
            <person name="Jackson L."/>
            <person name="Jakkamsetti A."/>
            <person name="Javaid M."/>
            <person name="Jiang H."/>
            <person name="Korchina V."/>
            <person name="Kovar C."/>
            <person name="Lara F."/>
            <person name="Lee S."/>
            <person name="Mata R."/>
            <person name="Mathew T."/>
            <person name="Moen C."/>
            <person name="Morales K."/>
            <person name="Munidasa M."/>
            <person name="Nazareth L."/>
            <person name="Ngo R."/>
            <person name="Nguyen L."/>
            <person name="Okwuonu G."/>
            <person name="Ongeri F."/>
            <person name="Patil S."/>
            <person name="Petrosino J."/>
            <person name="Pham C."/>
            <person name="Pham P."/>
            <person name="Pu L.-L."/>
            <person name="Puazo M."/>
            <person name="Raj R."/>
            <person name="Reid J."/>
            <person name="Rouhana J."/>
            <person name="Saada N."/>
            <person name="Shang Y."/>
            <person name="Simmons D."/>
            <person name="Thornton R."/>
            <person name="Warren J."/>
            <person name="Weissenberger G."/>
            <person name="Zhang J."/>
            <person name="Zhang L."/>
            <person name="Zhou C."/>
            <person name="Zhu D."/>
            <person name="Muzny D."/>
            <person name="Worley K."/>
            <person name="Gibbs R."/>
        </authorList>
    </citation>
    <scope>NUCLEOTIDE SEQUENCE [LARGE SCALE GENOMIC DNA]</scope>
    <source>
        <strain evidence="9 10">ATCC 51172</strain>
    </source>
</reference>
<evidence type="ECO:0000313" key="10">
    <source>
        <dbReference type="Proteomes" id="UP000005984"/>
    </source>
</evidence>
<dbReference type="UniPathway" id="UPA00219"/>
<dbReference type="Gene3D" id="2.40.440.10">
    <property type="entry name" value="L,D-transpeptidase catalytic domain-like"/>
    <property type="match status" value="1"/>
</dbReference>
<dbReference type="InterPro" id="IPR050979">
    <property type="entry name" value="LD-transpeptidase"/>
</dbReference>
<accession>C2BEE3</accession>
<organism evidence="9 10">
    <name type="scientific">Anaerococcus lactolyticus ATCC 51172</name>
    <dbReference type="NCBI Taxonomy" id="525254"/>
    <lineage>
        <taxon>Bacteria</taxon>
        <taxon>Bacillati</taxon>
        <taxon>Bacillota</taxon>
        <taxon>Tissierellia</taxon>
        <taxon>Tissierellales</taxon>
        <taxon>Peptoniphilaceae</taxon>
        <taxon>Anaerococcus</taxon>
    </lineage>
</organism>
<dbReference type="GO" id="GO:0018104">
    <property type="term" value="P:peptidoglycan-protein cross-linking"/>
    <property type="evidence" value="ECO:0007669"/>
    <property type="project" value="TreeGrafter"/>
</dbReference>
<dbReference type="InterPro" id="IPR005490">
    <property type="entry name" value="LD_TPept_cat_dom"/>
</dbReference>
<sequence>MARDQSEEDVITEVNNKKKSRTLTLVFLVIIALYLIVTVIFSFIALPNTKVNGRDISFASKDEALKKPAEPFTIEIVGRDERKASLDLKDFDYSASIPESASIDQNPFKWPLAFANIASDDFHFDYNVKYDEEKLEKNLKGQALLDKVKEPENARLKYENGAFKIIPEVMGNKIDFGKLSKKIKDAIYSHKEEVVLKDDDYINPTVKNNSKELAALLEDGKTIEKMKIGFNFNGFDIKLEGEKFMEMFDTDKGSFELNYDKLTKFVDEVADKTDTYGKKRTFNATGIGKITVNPGVYGFVLDVPATVDEIYQLVNTRKSGDIEPVYERTGFRREADGSDLGSTYIEVDLSRQYMWYYQDGQVVLETPIVSGLPNTTKWATNVGVGSILEKASNKTLRGDGFDGSRYETPVKYWMPIGWDGEGFHDAPWRGAFGGAIYFSNGSHGCLNMPPAMAKKLFDLAPHGTPVVVYESSTHYSPAMSY</sequence>
<name>C2BEE3_9FIRM</name>
<keyword evidence="5 6" id="KW-0961">Cell wall biogenesis/degradation</keyword>
<dbReference type="AlphaFoldDB" id="C2BEE3"/>
<dbReference type="InterPro" id="IPR022029">
    <property type="entry name" value="YoaR-like_PG-bd"/>
</dbReference>
<dbReference type="GO" id="GO:0008360">
    <property type="term" value="P:regulation of cell shape"/>
    <property type="evidence" value="ECO:0007669"/>
    <property type="project" value="UniProtKB-UniRule"/>
</dbReference>
<dbReference type="GO" id="GO:0071972">
    <property type="term" value="F:peptidoglycan L,D-transpeptidase activity"/>
    <property type="evidence" value="ECO:0007669"/>
    <property type="project" value="TreeGrafter"/>
</dbReference>
<feature type="transmembrane region" description="Helical" evidence="7">
    <location>
        <begin position="25"/>
        <end position="46"/>
    </location>
</feature>
<dbReference type="GO" id="GO:0016740">
    <property type="term" value="F:transferase activity"/>
    <property type="evidence" value="ECO:0007669"/>
    <property type="project" value="UniProtKB-KW"/>
</dbReference>
<dbReference type="PROSITE" id="PS52029">
    <property type="entry name" value="LD_TPASE"/>
    <property type="match status" value="1"/>
</dbReference>
<feature type="active site" description="Proton donor/acceptor" evidence="6">
    <location>
        <position position="424"/>
    </location>
</feature>
<evidence type="ECO:0000259" key="8">
    <source>
        <dbReference type="PROSITE" id="PS52029"/>
    </source>
</evidence>
<evidence type="ECO:0000256" key="3">
    <source>
        <dbReference type="ARBA" id="ARBA00022960"/>
    </source>
</evidence>
<protein>
    <submittedName>
        <fullName evidence="9">ErfK/YbiS/YcfS/YnhG</fullName>
    </submittedName>
</protein>
<comment type="caution">
    <text evidence="9">The sequence shown here is derived from an EMBL/GenBank/DDBJ whole genome shotgun (WGS) entry which is preliminary data.</text>
</comment>
<dbReference type="PANTHER" id="PTHR30582:SF33">
    <property type="entry name" value="EXPORTED PROTEIN"/>
    <property type="match status" value="1"/>
</dbReference>
<dbReference type="Pfam" id="PF12229">
    <property type="entry name" value="PG_binding_4"/>
    <property type="match status" value="2"/>
</dbReference>
<dbReference type="PANTHER" id="PTHR30582">
    <property type="entry name" value="L,D-TRANSPEPTIDASE"/>
    <property type="match status" value="1"/>
</dbReference>
<dbReference type="GO" id="GO:0071555">
    <property type="term" value="P:cell wall organization"/>
    <property type="evidence" value="ECO:0007669"/>
    <property type="project" value="UniProtKB-UniRule"/>
</dbReference>